<organism evidence="10 11">
    <name type="scientific">Umbra pygmaea</name>
    <name type="common">Eastern mudminnow</name>
    <dbReference type="NCBI Taxonomy" id="75934"/>
    <lineage>
        <taxon>Eukaryota</taxon>
        <taxon>Metazoa</taxon>
        <taxon>Chordata</taxon>
        <taxon>Craniata</taxon>
        <taxon>Vertebrata</taxon>
        <taxon>Euteleostomi</taxon>
        <taxon>Actinopterygii</taxon>
        <taxon>Neopterygii</taxon>
        <taxon>Teleostei</taxon>
        <taxon>Protacanthopterygii</taxon>
        <taxon>Esociformes</taxon>
        <taxon>Umbridae</taxon>
        <taxon>Umbra</taxon>
    </lineage>
</organism>
<evidence type="ECO:0000259" key="9">
    <source>
        <dbReference type="PROSITE" id="PS51021"/>
    </source>
</evidence>
<proteinExistence type="predicted"/>
<name>A0ABD0XJG5_UMBPY</name>
<dbReference type="PANTHER" id="PTHR46514:SF1">
    <property type="entry name" value="BRIDGING INTEGRATOR 2"/>
    <property type="match status" value="1"/>
</dbReference>
<dbReference type="EMBL" id="JAGEUA010000001">
    <property type="protein sequence ID" value="KAL1020699.1"/>
    <property type="molecule type" value="Genomic_DNA"/>
</dbReference>
<evidence type="ECO:0000256" key="8">
    <source>
        <dbReference type="SAM" id="Phobius"/>
    </source>
</evidence>
<keyword evidence="11" id="KW-1185">Reference proteome</keyword>
<feature type="region of interest" description="Disordered" evidence="7">
    <location>
        <begin position="571"/>
        <end position="596"/>
    </location>
</feature>
<evidence type="ECO:0000256" key="7">
    <source>
        <dbReference type="SAM" id="MobiDB-lite"/>
    </source>
</evidence>
<dbReference type="GO" id="GO:0012505">
    <property type="term" value="C:endomembrane system"/>
    <property type="evidence" value="ECO:0007669"/>
    <property type="project" value="UniProtKB-SubCell"/>
</dbReference>
<feature type="transmembrane region" description="Helical" evidence="8">
    <location>
        <begin position="536"/>
        <end position="560"/>
    </location>
</feature>
<keyword evidence="8" id="KW-0812">Transmembrane</keyword>
<reference evidence="10 11" key="1">
    <citation type="submission" date="2024-06" db="EMBL/GenBank/DDBJ databases">
        <authorList>
            <person name="Pan Q."/>
            <person name="Wen M."/>
            <person name="Jouanno E."/>
            <person name="Zahm M."/>
            <person name="Klopp C."/>
            <person name="Cabau C."/>
            <person name="Louis A."/>
            <person name="Berthelot C."/>
            <person name="Parey E."/>
            <person name="Roest Crollius H."/>
            <person name="Montfort J."/>
            <person name="Robinson-Rechavi M."/>
            <person name="Bouchez O."/>
            <person name="Lampietro C."/>
            <person name="Lopez Roques C."/>
            <person name="Donnadieu C."/>
            <person name="Postlethwait J."/>
            <person name="Bobe J."/>
            <person name="Verreycken H."/>
            <person name="Guiguen Y."/>
        </authorList>
    </citation>
    <scope>NUCLEOTIDE SEQUENCE [LARGE SCALE GENOMIC DNA]</scope>
    <source>
        <strain evidence="10">Up_M1</strain>
        <tissue evidence="10">Testis</tissue>
    </source>
</reference>
<keyword evidence="5" id="KW-0175">Coiled coil</keyword>
<dbReference type="Proteomes" id="UP001557470">
    <property type="component" value="Unassembled WGS sequence"/>
</dbReference>
<evidence type="ECO:0000313" key="10">
    <source>
        <dbReference type="EMBL" id="KAL1020699.1"/>
    </source>
</evidence>
<evidence type="ECO:0000256" key="6">
    <source>
        <dbReference type="ARBA" id="ARBA00023136"/>
    </source>
</evidence>
<feature type="domain" description="BAR" evidence="9">
    <location>
        <begin position="46"/>
        <end position="262"/>
    </location>
</feature>
<feature type="compositionally biased region" description="Polar residues" evidence="7">
    <location>
        <begin position="293"/>
        <end position="314"/>
    </location>
</feature>
<feature type="compositionally biased region" description="Basic and acidic residues" evidence="7">
    <location>
        <begin position="408"/>
        <end position="417"/>
    </location>
</feature>
<dbReference type="SUPFAM" id="SSF103657">
    <property type="entry name" value="BAR/IMD domain-like"/>
    <property type="match status" value="1"/>
</dbReference>
<dbReference type="PRINTS" id="PR01251">
    <property type="entry name" value="AMPHIPHYSIN"/>
</dbReference>
<keyword evidence="6 8" id="KW-0472">Membrane</keyword>
<protein>
    <recommendedName>
        <fullName evidence="9">BAR domain-containing protein</fullName>
    </recommendedName>
</protein>
<feature type="compositionally biased region" description="Low complexity" evidence="7">
    <location>
        <begin position="323"/>
        <end position="337"/>
    </location>
</feature>
<dbReference type="InterPro" id="IPR003005">
    <property type="entry name" value="Amphiphysin"/>
</dbReference>
<feature type="compositionally biased region" description="Polar residues" evidence="7">
    <location>
        <begin position="370"/>
        <end position="380"/>
    </location>
</feature>
<evidence type="ECO:0000256" key="2">
    <source>
        <dbReference type="ARBA" id="ARBA00004496"/>
    </source>
</evidence>
<dbReference type="InterPro" id="IPR004148">
    <property type="entry name" value="BAR_dom"/>
</dbReference>
<evidence type="ECO:0000313" key="11">
    <source>
        <dbReference type="Proteomes" id="UP001557470"/>
    </source>
</evidence>
<dbReference type="PROSITE" id="PS51021">
    <property type="entry name" value="BAR"/>
    <property type="match status" value="1"/>
</dbReference>
<dbReference type="Gene3D" id="1.20.1270.60">
    <property type="entry name" value="Arfaptin homology (AH) domain/BAR domain"/>
    <property type="match status" value="1"/>
</dbReference>
<feature type="region of interest" description="Disordered" evidence="7">
    <location>
        <begin position="291"/>
        <end position="473"/>
    </location>
</feature>
<comment type="subcellular location">
    <subcellularLocation>
        <location evidence="2">Cytoplasm</location>
    </subcellularLocation>
    <subcellularLocation>
        <location evidence="1">Endomembrane system</location>
    </subcellularLocation>
</comment>
<accession>A0ABD0XJG5</accession>
<dbReference type="InterPro" id="IPR027267">
    <property type="entry name" value="AH/BAR_dom_sf"/>
</dbReference>
<dbReference type="PANTHER" id="PTHR46514">
    <property type="entry name" value="AMPHIPHYSIN"/>
    <property type="match status" value="1"/>
</dbReference>
<feature type="compositionally biased region" description="Basic and acidic residues" evidence="7">
    <location>
        <begin position="386"/>
        <end position="398"/>
    </location>
</feature>
<dbReference type="Pfam" id="PF03114">
    <property type="entry name" value="BAR"/>
    <property type="match status" value="1"/>
</dbReference>
<comment type="caution">
    <text evidence="10">The sequence shown here is derived from an EMBL/GenBank/DDBJ whole genome shotgun (WGS) entry which is preliminary data.</text>
</comment>
<keyword evidence="3" id="KW-0728">SH3 domain</keyword>
<evidence type="ECO:0000256" key="4">
    <source>
        <dbReference type="ARBA" id="ARBA00022490"/>
    </source>
</evidence>
<keyword evidence="8" id="KW-1133">Transmembrane helix</keyword>
<evidence type="ECO:0000256" key="1">
    <source>
        <dbReference type="ARBA" id="ARBA00004308"/>
    </source>
</evidence>
<evidence type="ECO:0000256" key="5">
    <source>
        <dbReference type="ARBA" id="ARBA00023054"/>
    </source>
</evidence>
<gene>
    <name evidence="10" type="ORF">UPYG_G00003510</name>
</gene>
<evidence type="ECO:0000256" key="3">
    <source>
        <dbReference type="ARBA" id="ARBA00022443"/>
    </source>
</evidence>
<feature type="compositionally biased region" description="Polar residues" evidence="7">
    <location>
        <begin position="420"/>
        <end position="448"/>
    </location>
</feature>
<dbReference type="GO" id="GO:0005737">
    <property type="term" value="C:cytoplasm"/>
    <property type="evidence" value="ECO:0007669"/>
    <property type="project" value="UniProtKB-SubCell"/>
</dbReference>
<feature type="compositionally biased region" description="Basic and acidic residues" evidence="7">
    <location>
        <begin position="355"/>
        <end position="369"/>
    </location>
</feature>
<keyword evidence="4" id="KW-0963">Cytoplasm</keyword>
<dbReference type="FunFam" id="1.20.1270.60:FF:000013">
    <property type="entry name" value="Amphiphysin isoform 2"/>
    <property type="match status" value="1"/>
</dbReference>
<sequence length="596" mass="66779">MNAHSILFTVQHHRKGEMMAEDNSPKASAVFAKRLQRQLSRGKEKVLQKFGKSVETKDASFEQCLQNLNDQQSDGHRLYKDLRTYLSSVKGMRDASKRLSESMFDLYESDWEGFEDVGSVVEGEDLLWNDYESKLLDQALRTMESYISQFPDVKEKVAKRGRKLVDYDSSRHRLEALQNAKKKDDVKTAKATEEVNKTRSVFEELNRELKEELPVLYDSRIGCYVAVFTAISSLRDTFFKESTKFNSELQNVLKELKEQHPDKEFVVKGLNRTTSLKRRSLMSPKSWKASFSDYHSSYSPGKSSTLTRGSSFRSPLSPRSDESFSSLPTFSTSSLAPEETSSKARDANFTPTEDPATKKKPESESRDDSTTNGASGSGQMSEEEEKLAKDEKEVKEGDPGTSDQESNNSEKKKEEHSAALTASTPQVTNAHNSEGVELQSQTIDSPQPTEETTEEPGVQNGAASNGSDSDIESTLPVQKAEQLYITEQKDLKNTELAKQQQHFLTQLVHLRSFMMTSVPTEIISTTSLPTHTDNSVLIGVVIGVVLVTLAALAFILYRYFCHDMGAYRTTGEHAPGEEPDQGNTDSGTEEKKEYFI</sequence>
<dbReference type="AlphaFoldDB" id="A0ABD0XJG5"/>
<dbReference type="SMART" id="SM00721">
    <property type="entry name" value="BAR"/>
    <property type="match status" value="1"/>
</dbReference>